<sequence>MMMSFSLISATAVLLLSSIPSARADLQCHITIDNTDICQWANRNGGLAIACVGAIAALIMFFIFCMLAFRVGYTGKAEPMSSTAFIPSRPPQLPPIYAESFESQDPMKSLPNPYPYAPRKEQALPAYAAYAQQSMTIF</sequence>
<proteinExistence type="predicted"/>
<keyword evidence="2" id="KW-1185">Reference proteome</keyword>
<evidence type="ECO:0000313" key="2">
    <source>
        <dbReference type="Proteomes" id="UP000790377"/>
    </source>
</evidence>
<gene>
    <name evidence="1" type="ORF">BJ138DRAFT_108208</name>
</gene>
<comment type="caution">
    <text evidence="1">The sequence shown here is derived from an EMBL/GenBank/DDBJ whole genome shotgun (WGS) entry which is preliminary data.</text>
</comment>
<protein>
    <submittedName>
        <fullName evidence="1">Uncharacterized protein</fullName>
    </submittedName>
</protein>
<evidence type="ECO:0000313" key="1">
    <source>
        <dbReference type="EMBL" id="KAH7910414.1"/>
    </source>
</evidence>
<dbReference type="EMBL" id="MU267714">
    <property type="protein sequence ID" value="KAH7910414.1"/>
    <property type="molecule type" value="Genomic_DNA"/>
</dbReference>
<organism evidence="1 2">
    <name type="scientific">Hygrophoropsis aurantiaca</name>
    <dbReference type="NCBI Taxonomy" id="72124"/>
    <lineage>
        <taxon>Eukaryota</taxon>
        <taxon>Fungi</taxon>
        <taxon>Dikarya</taxon>
        <taxon>Basidiomycota</taxon>
        <taxon>Agaricomycotina</taxon>
        <taxon>Agaricomycetes</taxon>
        <taxon>Agaricomycetidae</taxon>
        <taxon>Boletales</taxon>
        <taxon>Coniophorineae</taxon>
        <taxon>Hygrophoropsidaceae</taxon>
        <taxon>Hygrophoropsis</taxon>
    </lineage>
</organism>
<reference evidence="1" key="1">
    <citation type="journal article" date="2021" name="New Phytol.">
        <title>Evolutionary innovations through gain and loss of genes in the ectomycorrhizal Boletales.</title>
        <authorList>
            <person name="Wu G."/>
            <person name="Miyauchi S."/>
            <person name="Morin E."/>
            <person name="Kuo A."/>
            <person name="Drula E."/>
            <person name="Varga T."/>
            <person name="Kohler A."/>
            <person name="Feng B."/>
            <person name="Cao Y."/>
            <person name="Lipzen A."/>
            <person name="Daum C."/>
            <person name="Hundley H."/>
            <person name="Pangilinan J."/>
            <person name="Johnson J."/>
            <person name="Barry K."/>
            <person name="LaButti K."/>
            <person name="Ng V."/>
            <person name="Ahrendt S."/>
            <person name="Min B."/>
            <person name="Choi I.G."/>
            <person name="Park H."/>
            <person name="Plett J.M."/>
            <person name="Magnuson J."/>
            <person name="Spatafora J.W."/>
            <person name="Nagy L.G."/>
            <person name="Henrissat B."/>
            <person name="Grigoriev I.V."/>
            <person name="Yang Z.L."/>
            <person name="Xu J."/>
            <person name="Martin F.M."/>
        </authorList>
    </citation>
    <scope>NUCLEOTIDE SEQUENCE</scope>
    <source>
        <strain evidence="1">ATCC 28755</strain>
    </source>
</reference>
<name>A0ACB8ACB7_9AGAM</name>
<accession>A0ACB8ACB7</accession>
<dbReference type="Proteomes" id="UP000790377">
    <property type="component" value="Unassembled WGS sequence"/>
</dbReference>